<dbReference type="InterPro" id="IPR009057">
    <property type="entry name" value="Homeodomain-like_sf"/>
</dbReference>
<keyword evidence="2 4" id="KW-0238">DNA-binding</keyword>
<dbReference type="SUPFAM" id="SSF46689">
    <property type="entry name" value="Homeodomain-like"/>
    <property type="match status" value="1"/>
</dbReference>
<dbReference type="RefSeq" id="WP_269893712.1">
    <property type="nucleotide sequence ID" value="NZ_JAPZPY010000003.1"/>
</dbReference>
<keyword evidence="7" id="KW-1185">Reference proteome</keyword>
<evidence type="ECO:0000313" key="6">
    <source>
        <dbReference type="EMBL" id="MCZ8378962.1"/>
    </source>
</evidence>
<dbReference type="Pfam" id="PF02909">
    <property type="entry name" value="TetR_C_1"/>
    <property type="match status" value="1"/>
</dbReference>
<keyword evidence="1" id="KW-0805">Transcription regulation</keyword>
<dbReference type="Gene3D" id="1.10.357.10">
    <property type="entry name" value="Tetracycline Repressor, domain 2"/>
    <property type="match status" value="1"/>
</dbReference>
<protein>
    <submittedName>
        <fullName evidence="6">TetR/AcrR family transcriptional regulator</fullName>
    </submittedName>
</protein>
<feature type="domain" description="HTH tetR-type" evidence="5">
    <location>
        <begin position="33"/>
        <end position="93"/>
    </location>
</feature>
<dbReference type="PROSITE" id="PS50977">
    <property type="entry name" value="HTH_TETR_2"/>
    <property type="match status" value="1"/>
</dbReference>
<dbReference type="PANTHER" id="PTHR30055">
    <property type="entry name" value="HTH-TYPE TRANSCRIPTIONAL REGULATOR RUTR"/>
    <property type="match status" value="1"/>
</dbReference>
<dbReference type="InterPro" id="IPR050109">
    <property type="entry name" value="HTH-type_TetR-like_transc_reg"/>
</dbReference>
<accession>A0ABT4PQW1</accession>
<feature type="DNA-binding region" description="H-T-H motif" evidence="4">
    <location>
        <begin position="56"/>
        <end position="75"/>
    </location>
</feature>
<evidence type="ECO:0000259" key="5">
    <source>
        <dbReference type="PROSITE" id="PS50977"/>
    </source>
</evidence>
<proteinExistence type="predicted"/>
<name>A0ABT4PQW1_9MYCO</name>
<dbReference type="InterPro" id="IPR004111">
    <property type="entry name" value="Repressor_TetR_C"/>
</dbReference>
<evidence type="ECO:0000256" key="2">
    <source>
        <dbReference type="ARBA" id="ARBA00023125"/>
    </source>
</evidence>
<dbReference type="PANTHER" id="PTHR30055:SF151">
    <property type="entry name" value="TRANSCRIPTIONAL REGULATORY PROTEIN"/>
    <property type="match status" value="1"/>
</dbReference>
<keyword evidence="3" id="KW-0804">Transcription</keyword>
<sequence length="242" mass="25733">MTGDDDHQTALPRPFTVLWQDEARGGVPPRTRGLHRERIVSAAVEIADADGLAAVSMARLAERLGCGTMSLYRHVANKDELVAFMLAMAPGAPSPPRPQANWRDAVTDWVHGLWAVYHRHPWVLQASAAGPPADPGQVAWLEAGLATVSGTGLAETEKLSAVLALLHFVRGSAALHIEAAGGQLTDYPAMLRPVLDPQRFPALTAALAAGAFDGDDDALAGFDTGLRWLLDGIDARVDDTAR</sequence>
<dbReference type="Proteomes" id="UP001142153">
    <property type="component" value="Unassembled WGS sequence"/>
</dbReference>
<dbReference type="InterPro" id="IPR036271">
    <property type="entry name" value="Tet_transcr_reg_TetR-rel_C_sf"/>
</dbReference>
<evidence type="ECO:0000256" key="3">
    <source>
        <dbReference type="ARBA" id="ARBA00023163"/>
    </source>
</evidence>
<dbReference type="InterPro" id="IPR001647">
    <property type="entry name" value="HTH_TetR"/>
</dbReference>
<comment type="caution">
    <text evidence="6">The sequence shown here is derived from an EMBL/GenBank/DDBJ whole genome shotgun (WGS) entry which is preliminary data.</text>
</comment>
<dbReference type="EMBL" id="JAPZPY010000003">
    <property type="protein sequence ID" value="MCZ8378962.1"/>
    <property type="molecule type" value="Genomic_DNA"/>
</dbReference>
<organism evidence="6 7">
    <name type="scientific">Mycobacterium hippophais</name>
    <dbReference type="NCBI Taxonomy" id="3016340"/>
    <lineage>
        <taxon>Bacteria</taxon>
        <taxon>Bacillati</taxon>
        <taxon>Actinomycetota</taxon>
        <taxon>Actinomycetes</taxon>
        <taxon>Mycobacteriales</taxon>
        <taxon>Mycobacteriaceae</taxon>
        <taxon>Mycobacterium</taxon>
    </lineage>
</organism>
<evidence type="ECO:0000256" key="1">
    <source>
        <dbReference type="ARBA" id="ARBA00023015"/>
    </source>
</evidence>
<evidence type="ECO:0000313" key="7">
    <source>
        <dbReference type="Proteomes" id="UP001142153"/>
    </source>
</evidence>
<reference evidence="6" key="1">
    <citation type="submission" date="2022-12" db="EMBL/GenBank/DDBJ databases">
        <authorList>
            <person name="Deng Y."/>
            <person name="Zhang Y.-Q."/>
        </authorList>
    </citation>
    <scope>NUCLEOTIDE SEQUENCE</scope>
    <source>
        <strain evidence="6">CPCC 205372</strain>
    </source>
</reference>
<dbReference type="SUPFAM" id="SSF48498">
    <property type="entry name" value="Tetracyclin repressor-like, C-terminal domain"/>
    <property type="match status" value="1"/>
</dbReference>
<dbReference type="Pfam" id="PF00440">
    <property type="entry name" value="TetR_N"/>
    <property type="match status" value="1"/>
</dbReference>
<gene>
    <name evidence="6" type="ORF">O6P37_08830</name>
</gene>
<dbReference type="Gene3D" id="1.10.10.60">
    <property type="entry name" value="Homeodomain-like"/>
    <property type="match status" value="1"/>
</dbReference>
<evidence type="ECO:0000256" key="4">
    <source>
        <dbReference type="PROSITE-ProRule" id="PRU00335"/>
    </source>
</evidence>